<protein>
    <submittedName>
        <fullName evidence="2">Putative RNA-binding Zn-ribbon protein involved in translation (DUF1610 family)</fullName>
    </submittedName>
</protein>
<dbReference type="EMBL" id="JACHFW010000042">
    <property type="protein sequence ID" value="MBB5266418.1"/>
    <property type="molecule type" value="Genomic_DNA"/>
</dbReference>
<dbReference type="Proteomes" id="UP000543642">
    <property type="component" value="Unassembled WGS sequence"/>
</dbReference>
<proteinExistence type="predicted"/>
<sequence length="157" mass="18319">MKMIFFVESSAISYCPVCGEPLSYRDSCVRIMRLEGGMKRRFLIRRLKCSNCGRLHRELPDCLVPYKHYASEVISGVLDGIVSPDDEDSADFPCEMTMRRWHCWLEANRIRIDGYLKSTGCRLLGFSTELLESRVPLLDKLRSSRPEWLETLLRFLY</sequence>
<dbReference type="AlphaFoldDB" id="A0A7W8HED1"/>
<name>A0A7W8HED1_9FIRM</name>
<comment type="caution">
    <text evidence="2">The sequence shown here is derived from an EMBL/GenBank/DDBJ whole genome shotgun (WGS) entry which is preliminary data.</text>
</comment>
<dbReference type="RefSeq" id="WP_183776818.1">
    <property type="nucleotide sequence ID" value="NZ_JACHFW010000042.1"/>
</dbReference>
<evidence type="ECO:0000313" key="3">
    <source>
        <dbReference type="Proteomes" id="UP000543642"/>
    </source>
</evidence>
<feature type="domain" description="DUF6431" evidence="1">
    <location>
        <begin position="15"/>
        <end position="101"/>
    </location>
</feature>
<reference evidence="2 3" key="1">
    <citation type="submission" date="2020-08" db="EMBL/GenBank/DDBJ databases">
        <title>Genomic Encyclopedia of Type Strains, Phase IV (KMG-IV): sequencing the most valuable type-strain genomes for metagenomic binning, comparative biology and taxonomic classification.</title>
        <authorList>
            <person name="Goeker M."/>
        </authorList>
    </citation>
    <scope>NUCLEOTIDE SEQUENCE [LARGE SCALE GENOMIC DNA]</scope>
    <source>
        <strain evidence="2 3">DSM 106146</strain>
    </source>
</reference>
<dbReference type="InterPro" id="IPR045536">
    <property type="entry name" value="DUF6431"/>
</dbReference>
<accession>A0A7W8HED1</accession>
<dbReference type="Pfam" id="PF20020">
    <property type="entry name" value="DUF6431"/>
    <property type="match status" value="1"/>
</dbReference>
<organism evidence="2 3">
    <name type="scientific">Catenibacillus scindens</name>
    <dbReference type="NCBI Taxonomy" id="673271"/>
    <lineage>
        <taxon>Bacteria</taxon>
        <taxon>Bacillati</taxon>
        <taxon>Bacillota</taxon>
        <taxon>Clostridia</taxon>
        <taxon>Lachnospirales</taxon>
        <taxon>Lachnospiraceae</taxon>
        <taxon>Catenibacillus</taxon>
    </lineage>
</organism>
<keyword evidence="3" id="KW-1185">Reference proteome</keyword>
<gene>
    <name evidence="2" type="ORF">HNP82_003575</name>
</gene>
<evidence type="ECO:0000259" key="1">
    <source>
        <dbReference type="Pfam" id="PF20020"/>
    </source>
</evidence>
<evidence type="ECO:0000313" key="2">
    <source>
        <dbReference type="EMBL" id="MBB5266418.1"/>
    </source>
</evidence>